<feature type="compositionally biased region" description="Basic and acidic residues" evidence="1">
    <location>
        <begin position="123"/>
        <end position="138"/>
    </location>
</feature>
<gene>
    <name evidence="4 5 6" type="primary">LOC413858</name>
</gene>
<feature type="region of interest" description="Disordered" evidence="1">
    <location>
        <begin position="317"/>
        <end position="337"/>
    </location>
</feature>
<dbReference type="EnsemblMetazoa" id="XM_006560497">
    <property type="protein sequence ID" value="XP_006560560"/>
    <property type="gene ID" value="LOC413858"/>
</dbReference>
<feature type="region of interest" description="Disordered" evidence="1">
    <location>
        <begin position="1265"/>
        <end position="1293"/>
    </location>
</feature>
<dbReference type="EnsemblMetazoa" id="XM_006560498">
    <property type="protein sequence ID" value="XP_006560561"/>
    <property type="gene ID" value="LOC413858"/>
</dbReference>
<feature type="compositionally biased region" description="Basic and acidic residues" evidence="1">
    <location>
        <begin position="151"/>
        <end position="169"/>
    </location>
</feature>
<feature type="region of interest" description="Disordered" evidence="1">
    <location>
        <begin position="123"/>
        <end position="186"/>
    </location>
</feature>
<sequence length="1458" mass="164947">MAPPPPPAPPTTTITTGTKSLVAERLFLAQSPVRVGPQYTDTAPLTLQGGRLKIRRIKMSEAEDNQSVVENHDFQSIIEGESKRSNSVHYLNTHENIPKETVKEYPEEAKEELYQEKKEKEIFVENERKSNEAEKKEGTQAAGSSTGTVDDNDKGVSRLEENATRKEEATNTSTTTGTTIDGRNAPVGEWNSLPHLVDRLRAALELSLGSRRDDEPPAVLEDSGIDSEEDFRMRNSMEQALGNCKEPELKKDLKFLEDLLLSDIQTALSRLRETLEKIDVAALAKHGAASDPTSKLQLLRLVSSLLSRLQVPEEKTKEKIPSVLPSTSLSRRRRGTRHTIGVSTEELAKARKWLEEEKNILPLEDITLVTKEQKEQNVPGNGVNVINMIDKKSEEIRDKCTKDAINQRQLLEDKNKEIRDNCAFREIQQVDVADSKSNRDLNMYQTQYRVNNYQEKENNENDVVEDSEEKSRVSKLASILKQRAELSASGSGKYGGANKFSAKKSKIKRANTIDIPSYLKLQAESLGHETAGCVSLRKPINVGDKTTFNSVNVIVPTFQPKTENDRKFLALINKNNEVPPVSSVPFKTIGQTMDMSSLTNENWNSRFSNIKTAFDKSTTATDEREIKPSLKFRANKMFPNSPQTQIYSNTNPNYDPRMTKTDATTGFRHAPSSPFRKIEKSGSPSNVPLSYHWPKNIPMPTSTLKEKARMMFDRETTQPSSKSSRNYPEKSSFTRSPWIEHENKSNGTVTENGKLDYRSFCKQFAPFVGKTFSNESKKLEEQQELIQRDRLPGIVDGKISFKVVPDKRVQTYQYPSMERRVSKEKLEIIKSGKEHEYDEDSFADAILRGSSSVAVQTGIDEDHQNEERSFRVAPKISKNQNLICSNVAVQTSSELNKPIISVNDMDTRKQWTPLCYEQSDSDQTSEDRQRFVLDHNQNYHTVSSDSEFNSPVVIPDVNEQSFKEIVPFLGTQSYQKSTENPVKNYQTENTNNQDYSSSLISPILSDYNQSDEILNAREECENHKKTDWPVESSNFPNDQNIQNQDISPEIGVVTRYTCAIGTVASSVDSPEPRSEEIAVDSRASSSPSPSQWSWTRSRPPTNETIASEDEIRRHNLLQQSLVRRLQNEITSLNDQPQISNFGQHLTINQKSQSPNLGQSYQQKFSNQSMNFATTHQQQNHNQPINVSQKNIPFQQSNFNKSIHTIHQEQTFNQSVNFDRSSNSQKPNRFIKYLTPVPQKKPETSRVHSPGPVIVNRVGALREAYEQTPNSQTKSIHKERSPVPNGMAPNDSSDEYLVSCATKPSRSIVLSKSESWHQLAISNRYPRTSRVNAPASLSSFPKPPKPRSPSSQKLRSKQFEASSMADSVKKMEDKIRQYFDQPSDIIETKDSIKHRRSPRFATKGMLELSRSRTMPGLSEEKLHVLIPTPQQMPLLNVNTADVDKVFDDLFEEATRTDNQ</sequence>
<keyword evidence="3" id="KW-1185">Reference proteome</keyword>
<reference evidence="4 5" key="2">
    <citation type="submission" date="2025-04" db="UniProtKB">
        <authorList>
            <consortium name="RefSeq"/>
        </authorList>
    </citation>
    <scope>IDENTIFICATION</scope>
    <source>
        <strain evidence="4 5">DH4</strain>
        <tissue evidence="4 5">Whole body</tissue>
    </source>
</reference>
<name>A0A7M7GNK9_APIME</name>
<evidence type="ECO:0000313" key="4">
    <source>
        <dbReference type="RefSeq" id="XP_006560560.2"/>
    </source>
</evidence>
<feature type="region of interest" description="Disordered" evidence="1">
    <location>
        <begin position="1065"/>
        <end position="1104"/>
    </location>
</feature>
<accession>A0A8B8GU57</accession>
<dbReference type="EnsemblMetazoa" id="XM_026439465">
    <property type="protein sequence ID" value="XP_026295250"/>
    <property type="gene ID" value="LOC413858"/>
</dbReference>
<accession>A0A7M7LQM4</accession>
<evidence type="ECO:0000256" key="1">
    <source>
        <dbReference type="SAM" id="MobiDB-lite"/>
    </source>
</evidence>
<feature type="compositionally biased region" description="Low complexity" evidence="1">
    <location>
        <begin position="170"/>
        <end position="179"/>
    </location>
</feature>
<dbReference type="RefSeq" id="XP_006560560.2">
    <property type="nucleotide sequence ID" value="XM_006560497.3"/>
</dbReference>
<evidence type="ECO:0000313" key="5">
    <source>
        <dbReference type="RefSeq" id="XP_006560561.2"/>
    </source>
</evidence>
<dbReference type="KEGG" id="ame:413858"/>
<feature type="region of interest" description="Disordered" evidence="1">
    <location>
        <begin position="662"/>
        <end position="689"/>
    </location>
</feature>
<feature type="region of interest" description="Disordered" evidence="1">
    <location>
        <begin position="1331"/>
        <end position="1366"/>
    </location>
</feature>
<dbReference type="RefSeq" id="XP_026295250.1">
    <property type="nucleotide sequence ID" value="XM_026439465.1"/>
</dbReference>
<accession>A0A7M7GNK9</accession>
<organism evidence="2">
    <name type="scientific">Apis mellifera</name>
    <name type="common">Honeybee</name>
    <dbReference type="NCBI Taxonomy" id="7460"/>
    <lineage>
        <taxon>Eukaryota</taxon>
        <taxon>Metazoa</taxon>
        <taxon>Ecdysozoa</taxon>
        <taxon>Arthropoda</taxon>
        <taxon>Hexapoda</taxon>
        <taxon>Insecta</taxon>
        <taxon>Pterygota</taxon>
        <taxon>Neoptera</taxon>
        <taxon>Endopterygota</taxon>
        <taxon>Hymenoptera</taxon>
        <taxon>Apocrita</taxon>
        <taxon>Aculeata</taxon>
        <taxon>Apoidea</taxon>
        <taxon>Anthophila</taxon>
        <taxon>Apidae</taxon>
        <taxon>Apis</taxon>
    </lineage>
</organism>
<feature type="compositionally biased region" description="Polar residues" evidence="1">
    <location>
        <begin position="717"/>
        <end position="735"/>
    </location>
</feature>
<dbReference type="Proteomes" id="UP000005203">
    <property type="component" value="Linkage group LG3"/>
</dbReference>
<feature type="region of interest" description="Disordered" evidence="1">
    <location>
        <begin position="713"/>
        <end position="752"/>
    </location>
</feature>
<evidence type="ECO:0000313" key="3">
    <source>
        <dbReference type="Proteomes" id="UP000005203"/>
    </source>
</evidence>
<evidence type="ECO:0000313" key="2">
    <source>
        <dbReference type="EnsemblMetazoa" id="XP_006560560"/>
    </source>
</evidence>
<dbReference type="RefSeq" id="XP_006560561.2">
    <property type="nucleotide sequence ID" value="XM_006560498.3"/>
</dbReference>
<dbReference type="GeneID" id="413858"/>
<proteinExistence type="predicted"/>
<dbReference type="OrthoDB" id="10017054at2759"/>
<feature type="compositionally biased region" description="Low complexity" evidence="1">
    <location>
        <begin position="1081"/>
        <end position="1100"/>
    </location>
</feature>
<protein>
    <submittedName>
        <fullName evidence="4 5">Uncharacterized protein LOC413858 isoform X1</fullName>
    </submittedName>
</protein>
<evidence type="ECO:0000313" key="6">
    <source>
        <dbReference type="RefSeq" id="XP_026295250.1"/>
    </source>
</evidence>
<reference evidence="2" key="1">
    <citation type="submission" date="2021-01" db="UniProtKB">
        <authorList>
            <consortium name="EnsemblMetazoa"/>
        </authorList>
    </citation>
    <scope>IDENTIFICATION</scope>
    <source>
        <strain evidence="2">DH4</strain>
    </source>
</reference>
<accession>A0A8B6YXY0</accession>